<name>A0A813LQY2_POLGL</name>
<dbReference type="Gene3D" id="3.30.200.20">
    <property type="entry name" value="Phosphorylase Kinase, domain 1"/>
    <property type="match status" value="1"/>
</dbReference>
<dbReference type="SMART" id="SM00220">
    <property type="entry name" value="S_TKc"/>
    <property type="match status" value="1"/>
</dbReference>
<feature type="binding site" evidence="9">
    <location>
        <position position="45"/>
    </location>
    <ligand>
        <name>ATP</name>
        <dbReference type="ChEBI" id="CHEBI:30616"/>
    </ligand>
</feature>
<organism evidence="11 12">
    <name type="scientific">Polarella glacialis</name>
    <name type="common">Dinoflagellate</name>
    <dbReference type="NCBI Taxonomy" id="89957"/>
    <lineage>
        <taxon>Eukaryota</taxon>
        <taxon>Sar</taxon>
        <taxon>Alveolata</taxon>
        <taxon>Dinophyceae</taxon>
        <taxon>Suessiales</taxon>
        <taxon>Suessiaceae</taxon>
        <taxon>Polarella</taxon>
    </lineage>
</organism>
<feature type="domain" description="Protein kinase" evidence="10">
    <location>
        <begin position="16"/>
        <end position="275"/>
    </location>
</feature>
<evidence type="ECO:0000256" key="5">
    <source>
        <dbReference type="ARBA" id="ARBA00022777"/>
    </source>
</evidence>
<dbReference type="InterPro" id="IPR051131">
    <property type="entry name" value="NEK_Ser/Thr_kinase_NIMA"/>
</dbReference>
<dbReference type="PROSITE" id="PS00107">
    <property type="entry name" value="PROTEIN_KINASE_ATP"/>
    <property type="match status" value="1"/>
</dbReference>
<dbReference type="Gene3D" id="1.10.238.10">
    <property type="entry name" value="EF-hand"/>
    <property type="match status" value="1"/>
</dbReference>
<dbReference type="InterPro" id="IPR008271">
    <property type="entry name" value="Ser/Thr_kinase_AS"/>
</dbReference>
<dbReference type="InterPro" id="IPR011992">
    <property type="entry name" value="EF-hand-dom_pair"/>
</dbReference>
<dbReference type="PROSITE" id="PS50011">
    <property type="entry name" value="PROTEIN_KINASE_DOM"/>
    <property type="match status" value="2"/>
</dbReference>
<evidence type="ECO:0000256" key="2">
    <source>
        <dbReference type="ARBA" id="ARBA00022527"/>
    </source>
</evidence>
<dbReference type="AlphaFoldDB" id="A0A813LQY2"/>
<dbReference type="Gene3D" id="1.10.510.10">
    <property type="entry name" value="Transferase(Phosphotransferase) domain 1"/>
    <property type="match status" value="2"/>
</dbReference>
<dbReference type="SUPFAM" id="SSF56112">
    <property type="entry name" value="Protein kinase-like (PK-like)"/>
    <property type="match status" value="2"/>
</dbReference>
<comment type="caution">
    <text evidence="11">The sequence shown here is derived from an EMBL/GenBank/DDBJ whole genome shotgun (WGS) entry which is preliminary data.</text>
</comment>
<dbReference type="Proteomes" id="UP000626109">
    <property type="component" value="Unassembled WGS sequence"/>
</dbReference>
<comment type="catalytic activity">
    <reaction evidence="8">
        <text>L-seryl-[protein] + ATP = O-phospho-L-seryl-[protein] + ADP + H(+)</text>
        <dbReference type="Rhea" id="RHEA:17989"/>
        <dbReference type="Rhea" id="RHEA-COMP:9863"/>
        <dbReference type="Rhea" id="RHEA-COMP:11604"/>
        <dbReference type="ChEBI" id="CHEBI:15378"/>
        <dbReference type="ChEBI" id="CHEBI:29999"/>
        <dbReference type="ChEBI" id="CHEBI:30616"/>
        <dbReference type="ChEBI" id="CHEBI:83421"/>
        <dbReference type="ChEBI" id="CHEBI:456216"/>
        <dbReference type="EC" id="2.7.11.1"/>
    </reaction>
</comment>
<proteinExistence type="predicted"/>
<dbReference type="GO" id="GO:0005524">
    <property type="term" value="F:ATP binding"/>
    <property type="evidence" value="ECO:0007669"/>
    <property type="project" value="UniProtKB-UniRule"/>
</dbReference>
<evidence type="ECO:0000256" key="1">
    <source>
        <dbReference type="ARBA" id="ARBA00012513"/>
    </source>
</evidence>
<feature type="domain" description="Protein kinase" evidence="10">
    <location>
        <begin position="405"/>
        <end position="772"/>
    </location>
</feature>
<dbReference type="CDD" id="cd08215">
    <property type="entry name" value="STKc_Nek"/>
    <property type="match status" value="1"/>
</dbReference>
<keyword evidence="2" id="KW-0723">Serine/threonine-protein kinase</keyword>
<keyword evidence="6 9" id="KW-0067">ATP-binding</keyword>
<evidence type="ECO:0000256" key="7">
    <source>
        <dbReference type="ARBA" id="ARBA00047899"/>
    </source>
</evidence>
<dbReference type="PANTHER" id="PTHR44899">
    <property type="entry name" value="CAMK FAMILY PROTEIN KINASE"/>
    <property type="match status" value="1"/>
</dbReference>
<dbReference type="Pfam" id="PF00069">
    <property type="entry name" value="Pkinase"/>
    <property type="match status" value="2"/>
</dbReference>
<dbReference type="InterPro" id="IPR011009">
    <property type="entry name" value="Kinase-like_dom_sf"/>
</dbReference>
<dbReference type="SUPFAM" id="SSF47473">
    <property type="entry name" value="EF-hand"/>
    <property type="match status" value="1"/>
</dbReference>
<evidence type="ECO:0000313" key="12">
    <source>
        <dbReference type="Proteomes" id="UP000626109"/>
    </source>
</evidence>
<dbReference type="EC" id="2.7.11.1" evidence="1"/>
<dbReference type="GO" id="GO:0004674">
    <property type="term" value="F:protein serine/threonine kinase activity"/>
    <property type="evidence" value="ECO:0007669"/>
    <property type="project" value="UniProtKB-KW"/>
</dbReference>
<evidence type="ECO:0000256" key="9">
    <source>
        <dbReference type="PROSITE-ProRule" id="PRU10141"/>
    </source>
</evidence>
<dbReference type="InterPro" id="IPR000719">
    <property type="entry name" value="Prot_kinase_dom"/>
</dbReference>
<reference evidence="11" key="1">
    <citation type="submission" date="2021-02" db="EMBL/GenBank/DDBJ databases">
        <authorList>
            <person name="Dougan E. K."/>
            <person name="Rhodes N."/>
            <person name="Thang M."/>
            <person name="Chan C."/>
        </authorList>
    </citation>
    <scope>NUCLEOTIDE SEQUENCE</scope>
</reference>
<sequence length="787" mass="85276">MAGGPFARVDLAGFGYIRLSYVGRGNYASVQLVEEAKTGQTYVAKCVSLAALTERNQELARQEVVLLEALRHPLIVAYHCSFVVDSSDMLVIVMEYCPGGDLRKFIQKKAEREEHFSEDEIMTWLVQIGFALQYMHSQRVLHRDLKSSNVFLSQDASTIKLGDFGISCVLEGTSDAAVTMVGTPYYMSPEVCRSEPYSWKSDVWSLGCILYELCMLKHAFESSSLMGLVYKIISDSYEPIPPLYSQDLSNLVCELLAKDVRCRPALDELLSKPYVQGYAQQRALSSYAEDSVAATAPVGKPVGAQCYHAGSESVRPALPASGDNAPACATLPDIIFKVLRPPLRTLLLASRVRQRLVAEKLNWISALASFDKRGQGSLPAETMCTALARLCLGLSQAETAALVQSLLPEPPRGGSGGEVPLSNFQDKLAEAGTCLEIKQLQGWARQLLEPFSSSVAVALRTLDAQQQGTLSAVRFRSALQELVPGLSSEQLDVLELLADKDESGSIDYMRFADVFGAPPPPPPLPDAPAASSLSVEHGFCGIRASSPAETIRSCVICNSESVPESRGLDHLHTRSPPVIHRDIKCANVLVDAQFCIKLADFGCSKKCDVSTTFTTIGSIPWMAPEVIHQKHGYGRKADIWSLGCTIIELATAEMPWGKGAFDNPMFALSRIGMSEDTPAVPDSMPAVHNLGEPERAEVGGRSAKFFAAYAARGVPKHASPREKLEKRQTTEAGVVIAGVTAALEVTSAARPSCLSLRFLSGAAAPRSHMPFMPLALRCMFSEFISSV</sequence>
<accession>A0A813LQY2</accession>
<gene>
    <name evidence="11" type="ORF">PGLA2088_LOCUS48078</name>
</gene>
<evidence type="ECO:0000256" key="6">
    <source>
        <dbReference type="ARBA" id="ARBA00022840"/>
    </source>
</evidence>
<dbReference type="InterPro" id="IPR017441">
    <property type="entry name" value="Protein_kinase_ATP_BS"/>
</dbReference>
<evidence type="ECO:0000313" key="11">
    <source>
        <dbReference type="EMBL" id="CAE8735894.1"/>
    </source>
</evidence>
<dbReference type="EMBL" id="CAJNNW010036599">
    <property type="protein sequence ID" value="CAE8735894.1"/>
    <property type="molecule type" value="Genomic_DNA"/>
</dbReference>
<dbReference type="PROSITE" id="PS00108">
    <property type="entry name" value="PROTEIN_KINASE_ST"/>
    <property type="match status" value="2"/>
</dbReference>
<keyword evidence="4 9" id="KW-0547">Nucleotide-binding</keyword>
<evidence type="ECO:0000256" key="3">
    <source>
        <dbReference type="ARBA" id="ARBA00022679"/>
    </source>
</evidence>
<evidence type="ECO:0000256" key="4">
    <source>
        <dbReference type="ARBA" id="ARBA00022741"/>
    </source>
</evidence>
<evidence type="ECO:0000259" key="10">
    <source>
        <dbReference type="PROSITE" id="PS50011"/>
    </source>
</evidence>
<protein>
    <recommendedName>
        <fullName evidence="1">non-specific serine/threonine protein kinase</fullName>
        <ecNumber evidence="1">2.7.11.1</ecNumber>
    </recommendedName>
</protein>
<evidence type="ECO:0000256" key="8">
    <source>
        <dbReference type="ARBA" id="ARBA00048679"/>
    </source>
</evidence>
<keyword evidence="5" id="KW-0418">Kinase</keyword>
<dbReference type="PANTHER" id="PTHR44899:SF3">
    <property type="entry name" value="SERINE_THREONINE-PROTEIN KINASE NEK1"/>
    <property type="match status" value="1"/>
</dbReference>
<comment type="catalytic activity">
    <reaction evidence="7">
        <text>L-threonyl-[protein] + ATP = O-phospho-L-threonyl-[protein] + ADP + H(+)</text>
        <dbReference type="Rhea" id="RHEA:46608"/>
        <dbReference type="Rhea" id="RHEA-COMP:11060"/>
        <dbReference type="Rhea" id="RHEA-COMP:11605"/>
        <dbReference type="ChEBI" id="CHEBI:15378"/>
        <dbReference type="ChEBI" id="CHEBI:30013"/>
        <dbReference type="ChEBI" id="CHEBI:30616"/>
        <dbReference type="ChEBI" id="CHEBI:61977"/>
        <dbReference type="ChEBI" id="CHEBI:456216"/>
        <dbReference type="EC" id="2.7.11.1"/>
    </reaction>
</comment>
<keyword evidence="3" id="KW-0808">Transferase</keyword>